<sequence length="460" mass="52697">MASLDLPEQGLNMLPDELVIMILDCLPEYDVPTMFALNNTSRRLHNLTIDRLYATFPGYNFEKFLGTVAPPAPWGCPSLALHVKEVNWQSACGIASHLDLEVIRAISDHLKEFKIRFSSLRKTEERFTAKRPSERTMAWYLEVFLLFVPNVERLVVMDAWHWDDHIYWFDAVLDNATHFSHLHSVTIHGPLRIQNIVPLLTLPTLRTLDLTKAEDMRQEQGKPFMWDSSPTQASRRRLGDGSSALEHLTVRNSCIDAEDFIPLFEAFRGLKSFTYEHIGTSREHDSWIDYECLVVCLEHQRTSLEHLSILGDHHLIDEDIDELGVVLPEMTCLESLELNPPRILYAADTPAVAANVAAKISRSLKILTFNFKHVQASWFHEDFRHEFSRFLEALAFEIGLGPRLPNLHQIAVVNWPCHFGMDTGKRPPGFARLQKCFADVGLELQGARQEPTTQNEHEEE</sequence>
<dbReference type="AlphaFoldDB" id="A0A9W8XZA2"/>
<dbReference type="InterPro" id="IPR032675">
    <property type="entry name" value="LRR_dom_sf"/>
</dbReference>
<dbReference type="OrthoDB" id="3660227at2759"/>
<name>A0A9W8XZA2_9PLEO</name>
<keyword evidence="2" id="KW-1185">Reference proteome</keyword>
<dbReference type="EMBL" id="JAPEUY010000019">
    <property type="protein sequence ID" value="KAJ4363646.1"/>
    <property type="molecule type" value="Genomic_DNA"/>
</dbReference>
<reference evidence="1" key="1">
    <citation type="submission" date="2022-10" db="EMBL/GenBank/DDBJ databases">
        <title>Tapping the CABI collections for fungal endophytes: first genome assemblies for Collariella, Neodidymelliopsis, Ascochyta clinopodiicola, Didymella pomorum, Didymosphaeria variabile, Neocosmospora piperis and Neocucurbitaria cava.</title>
        <authorList>
            <person name="Hill R."/>
        </authorList>
    </citation>
    <scope>NUCLEOTIDE SEQUENCE</scope>
    <source>
        <strain evidence="1">IMI 356814</strain>
    </source>
</reference>
<dbReference type="SUPFAM" id="SSF52047">
    <property type="entry name" value="RNI-like"/>
    <property type="match status" value="1"/>
</dbReference>
<proteinExistence type="predicted"/>
<dbReference type="Proteomes" id="UP001140560">
    <property type="component" value="Unassembled WGS sequence"/>
</dbReference>
<organism evidence="1 2">
    <name type="scientific">Neocucurbitaria cava</name>
    <dbReference type="NCBI Taxonomy" id="798079"/>
    <lineage>
        <taxon>Eukaryota</taxon>
        <taxon>Fungi</taxon>
        <taxon>Dikarya</taxon>
        <taxon>Ascomycota</taxon>
        <taxon>Pezizomycotina</taxon>
        <taxon>Dothideomycetes</taxon>
        <taxon>Pleosporomycetidae</taxon>
        <taxon>Pleosporales</taxon>
        <taxon>Pleosporineae</taxon>
        <taxon>Cucurbitariaceae</taxon>
        <taxon>Neocucurbitaria</taxon>
    </lineage>
</organism>
<accession>A0A9W8XZA2</accession>
<comment type="caution">
    <text evidence="1">The sequence shown here is derived from an EMBL/GenBank/DDBJ whole genome shotgun (WGS) entry which is preliminary data.</text>
</comment>
<gene>
    <name evidence="1" type="ORF">N0V83_009942</name>
</gene>
<evidence type="ECO:0000313" key="1">
    <source>
        <dbReference type="EMBL" id="KAJ4363646.1"/>
    </source>
</evidence>
<protein>
    <recommendedName>
        <fullName evidence="3">F-box domain-containing protein</fullName>
    </recommendedName>
</protein>
<evidence type="ECO:0008006" key="3">
    <source>
        <dbReference type="Google" id="ProtNLM"/>
    </source>
</evidence>
<dbReference type="Gene3D" id="3.80.10.10">
    <property type="entry name" value="Ribonuclease Inhibitor"/>
    <property type="match status" value="1"/>
</dbReference>
<evidence type="ECO:0000313" key="2">
    <source>
        <dbReference type="Proteomes" id="UP001140560"/>
    </source>
</evidence>